<comment type="caution">
    <text evidence="1">The sequence shown here is derived from an EMBL/GenBank/DDBJ whole genome shotgun (WGS) entry which is preliminary data.</text>
</comment>
<organism evidence="1">
    <name type="scientific">bioreactor metagenome</name>
    <dbReference type="NCBI Taxonomy" id="1076179"/>
    <lineage>
        <taxon>unclassified sequences</taxon>
        <taxon>metagenomes</taxon>
        <taxon>ecological metagenomes</taxon>
    </lineage>
</organism>
<gene>
    <name evidence="1" type="ORF">SDC9_36358</name>
</gene>
<dbReference type="AlphaFoldDB" id="A0A644VG89"/>
<name>A0A644VG89_9ZZZZ</name>
<protein>
    <submittedName>
        <fullName evidence="1">Uncharacterized protein</fullName>
    </submittedName>
</protein>
<accession>A0A644VG89</accession>
<proteinExistence type="predicted"/>
<dbReference type="EMBL" id="VSSQ01000300">
    <property type="protein sequence ID" value="MPL90310.1"/>
    <property type="molecule type" value="Genomic_DNA"/>
</dbReference>
<reference evidence="1" key="1">
    <citation type="submission" date="2019-08" db="EMBL/GenBank/DDBJ databases">
        <authorList>
            <person name="Kucharzyk K."/>
            <person name="Murdoch R.W."/>
            <person name="Higgins S."/>
            <person name="Loffler F."/>
        </authorList>
    </citation>
    <scope>NUCLEOTIDE SEQUENCE</scope>
</reference>
<sequence length="118" mass="13837">MNLEKYLERNAKELRRQTAEFEASIRSENAEKTIGWMKIFSGDNSLPGSFEKYAGLYFERKNAILAGIEEVHIFLAELREVTDRFDDGKYKDVKEFCKLADEKDIRRNDGSLDPFRYV</sequence>
<evidence type="ECO:0000313" key="1">
    <source>
        <dbReference type="EMBL" id="MPL90310.1"/>
    </source>
</evidence>